<feature type="transmembrane region" description="Helical" evidence="2">
    <location>
        <begin position="277"/>
        <end position="296"/>
    </location>
</feature>
<keyword evidence="5" id="KW-1185">Reference proteome</keyword>
<feature type="transmembrane region" description="Helical" evidence="2">
    <location>
        <begin position="155"/>
        <end position="176"/>
    </location>
</feature>
<feature type="domain" description="EamA" evidence="3">
    <location>
        <begin position="2"/>
        <end position="138"/>
    </location>
</feature>
<comment type="caution">
    <text evidence="4">The sequence shown here is derived from an EMBL/GenBank/DDBJ whole genome shotgun (WGS) entry which is preliminary data.</text>
</comment>
<keyword evidence="2" id="KW-1133">Transmembrane helix</keyword>
<feature type="transmembrane region" description="Helical" evidence="2">
    <location>
        <begin position="234"/>
        <end position="257"/>
    </location>
</feature>
<accession>A0A8J6JD06</accession>
<dbReference type="PANTHER" id="PTHR22911:SF137">
    <property type="entry name" value="SOLUTE CARRIER FAMILY 35 MEMBER G2-RELATED"/>
    <property type="match status" value="1"/>
</dbReference>
<evidence type="ECO:0000313" key="4">
    <source>
        <dbReference type="EMBL" id="MBC5732120.1"/>
    </source>
</evidence>
<feature type="domain" description="EamA" evidence="3">
    <location>
        <begin position="158"/>
        <end position="294"/>
    </location>
</feature>
<feature type="transmembrane region" description="Helical" evidence="2">
    <location>
        <begin position="99"/>
        <end position="117"/>
    </location>
</feature>
<feature type="transmembrane region" description="Helical" evidence="2">
    <location>
        <begin position="123"/>
        <end position="143"/>
    </location>
</feature>
<organism evidence="4 5">
    <name type="scientific">Lawsonibacter hominis</name>
    <dbReference type="NCBI Taxonomy" id="2763053"/>
    <lineage>
        <taxon>Bacteria</taxon>
        <taxon>Bacillati</taxon>
        <taxon>Bacillota</taxon>
        <taxon>Clostridia</taxon>
        <taxon>Eubacteriales</taxon>
        <taxon>Oscillospiraceae</taxon>
        <taxon>Lawsonibacter</taxon>
    </lineage>
</organism>
<name>A0A8J6JD06_9FIRM</name>
<feature type="transmembrane region" description="Helical" evidence="2">
    <location>
        <begin position="188"/>
        <end position="214"/>
    </location>
</feature>
<dbReference type="GO" id="GO:0016020">
    <property type="term" value="C:membrane"/>
    <property type="evidence" value="ECO:0007669"/>
    <property type="project" value="InterPro"/>
</dbReference>
<dbReference type="EMBL" id="JACOPP010000001">
    <property type="protein sequence ID" value="MBC5732120.1"/>
    <property type="molecule type" value="Genomic_DNA"/>
</dbReference>
<evidence type="ECO:0000256" key="1">
    <source>
        <dbReference type="ARBA" id="ARBA00007362"/>
    </source>
</evidence>
<dbReference type="PANTHER" id="PTHR22911">
    <property type="entry name" value="ACYL-MALONYL CONDENSING ENZYME-RELATED"/>
    <property type="match status" value="1"/>
</dbReference>
<comment type="similarity">
    <text evidence="1">Belongs to the EamA transporter family.</text>
</comment>
<evidence type="ECO:0000256" key="2">
    <source>
        <dbReference type="SAM" id="Phobius"/>
    </source>
</evidence>
<keyword evidence="2" id="KW-0812">Transmembrane</keyword>
<dbReference type="RefSeq" id="WP_186906085.1">
    <property type="nucleotide sequence ID" value="NZ_JACOPP010000001.1"/>
</dbReference>
<dbReference type="Pfam" id="PF00892">
    <property type="entry name" value="EamA"/>
    <property type="match status" value="2"/>
</dbReference>
<reference evidence="4" key="1">
    <citation type="submission" date="2020-08" db="EMBL/GenBank/DDBJ databases">
        <title>Genome public.</title>
        <authorList>
            <person name="Liu C."/>
            <person name="Sun Q."/>
        </authorList>
    </citation>
    <scope>NUCLEOTIDE SEQUENCE</scope>
    <source>
        <strain evidence="4">NSJ-51</strain>
    </source>
</reference>
<dbReference type="Proteomes" id="UP000661435">
    <property type="component" value="Unassembled WGS sequence"/>
</dbReference>
<keyword evidence="2" id="KW-0472">Membrane</keyword>
<sequence length="297" mass="30832">MGELFALINAAGWSCGMVFARRAQQRAQVGILGGLYCSLLVNTVINLMMFLGGLLAQPLPPVTVRGMVFFVLGGVCNSLIGRGLLFYTVSLLGAARAGVVKATTPVFALLCGVFLLHEVIAPLDWLGIAAVLCGVLTIAIGGARRNQGGAAWDGTAVRGVLFGLLASLFLALGNLFRKLGVSAIPSSSVGVFVGSLSALSVLSVFLLITGPGILRQALRHLDRDYAVSGLSTSVALYFLFTSLQMIPLSIANSLTAAEPLFTLLLGRLLLGRQEKPTTALVAGALSTVLGAVLLACF</sequence>
<feature type="transmembrane region" description="Helical" evidence="2">
    <location>
        <begin position="67"/>
        <end position="87"/>
    </location>
</feature>
<evidence type="ECO:0000259" key="3">
    <source>
        <dbReference type="Pfam" id="PF00892"/>
    </source>
</evidence>
<dbReference type="SUPFAM" id="SSF103481">
    <property type="entry name" value="Multidrug resistance efflux transporter EmrE"/>
    <property type="match status" value="2"/>
</dbReference>
<proteinExistence type="inferred from homology"/>
<dbReference type="InterPro" id="IPR000620">
    <property type="entry name" value="EamA_dom"/>
</dbReference>
<feature type="transmembrane region" description="Helical" evidence="2">
    <location>
        <begin position="29"/>
        <end position="55"/>
    </location>
</feature>
<gene>
    <name evidence="4" type="ORF">H8S57_00055</name>
</gene>
<protein>
    <submittedName>
        <fullName evidence="4">DMT family transporter</fullName>
    </submittedName>
</protein>
<dbReference type="AlphaFoldDB" id="A0A8J6JD06"/>
<evidence type="ECO:0000313" key="5">
    <source>
        <dbReference type="Proteomes" id="UP000661435"/>
    </source>
</evidence>
<dbReference type="InterPro" id="IPR037185">
    <property type="entry name" value="EmrE-like"/>
</dbReference>